<accession>A0AAV5WGT0</accession>
<gene>
    <name evidence="1" type="ORF">PFISCL1PPCAC_20982</name>
</gene>
<reference evidence="1" key="1">
    <citation type="submission" date="2023-10" db="EMBL/GenBank/DDBJ databases">
        <title>Genome assembly of Pristionchus species.</title>
        <authorList>
            <person name="Yoshida K."/>
            <person name="Sommer R.J."/>
        </authorList>
    </citation>
    <scope>NUCLEOTIDE SEQUENCE</scope>
    <source>
        <strain evidence="1">RS5133</strain>
    </source>
</reference>
<dbReference type="AlphaFoldDB" id="A0AAV5WGT0"/>
<protein>
    <submittedName>
        <fullName evidence="1">Uncharacterized protein</fullName>
    </submittedName>
</protein>
<dbReference type="PANTHER" id="PTHR22744:SF14">
    <property type="entry name" value="BTB DOMAIN-CONTAINING PROTEIN-RELATED"/>
    <property type="match status" value="1"/>
</dbReference>
<dbReference type="Proteomes" id="UP001432322">
    <property type="component" value="Unassembled WGS sequence"/>
</dbReference>
<comment type="caution">
    <text evidence="1">The sequence shown here is derived from an EMBL/GenBank/DDBJ whole genome shotgun (WGS) entry which is preliminary data.</text>
</comment>
<keyword evidence="2" id="KW-1185">Reference proteome</keyword>
<proteinExistence type="predicted"/>
<evidence type="ECO:0000313" key="1">
    <source>
        <dbReference type="EMBL" id="GMT29685.1"/>
    </source>
</evidence>
<dbReference type="PANTHER" id="PTHR22744">
    <property type="entry name" value="HELIX LOOP HELIX PROTEIN 21-RELATED"/>
    <property type="match status" value="1"/>
</dbReference>
<sequence>DQFEIQSASKRAESYLMVSTKFTRIEKLQLADQFRLNLLRDHCLLFFTSVNEICTLKDSDEYMSFSKEMKASICDRIMDL</sequence>
<dbReference type="EMBL" id="BTSY01000005">
    <property type="protein sequence ID" value="GMT29685.1"/>
    <property type="molecule type" value="Genomic_DNA"/>
</dbReference>
<feature type="non-terminal residue" evidence="1">
    <location>
        <position position="1"/>
    </location>
</feature>
<organism evidence="1 2">
    <name type="scientific">Pristionchus fissidentatus</name>
    <dbReference type="NCBI Taxonomy" id="1538716"/>
    <lineage>
        <taxon>Eukaryota</taxon>
        <taxon>Metazoa</taxon>
        <taxon>Ecdysozoa</taxon>
        <taxon>Nematoda</taxon>
        <taxon>Chromadorea</taxon>
        <taxon>Rhabditida</taxon>
        <taxon>Rhabditina</taxon>
        <taxon>Diplogasteromorpha</taxon>
        <taxon>Diplogasteroidea</taxon>
        <taxon>Neodiplogasteridae</taxon>
        <taxon>Pristionchus</taxon>
    </lineage>
</organism>
<evidence type="ECO:0000313" key="2">
    <source>
        <dbReference type="Proteomes" id="UP001432322"/>
    </source>
</evidence>
<name>A0AAV5WGT0_9BILA</name>